<dbReference type="RefSeq" id="WP_023511571.1">
    <property type="nucleotide sequence ID" value="NZ_AWTC01000022.1"/>
</dbReference>
<feature type="transmembrane region" description="Helical" evidence="8">
    <location>
        <begin position="44"/>
        <end position="63"/>
    </location>
</feature>
<keyword evidence="6 8" id="KW-1133">Transmembrane helix</keyword>
<reference evidence="9 10" key="1">
    <citation type="journal article" date="2013" name="Genome Announc.">
        <title>Genome Sequence of Sporolactobacillus laevolacticus DSM442, an Efficient Polymer-Grade D-Lactate Producer from Agricultural Waste Cottonseed as a Nitrogen Source.</title>
        <authorList>
            <person name="Wang H."/>
            <person name="Wang L."/>
            <person name="Ju J."/>
            <person name="Yu B."/>
            <person name="Ma Y."/>
        </authorList>
    </citation>
    <scope>NUCLEOTIDE SEQUENCE [LARGE SCALE GENOMIC DNA]</scope>
    <source>
        <strain evidence="9 10">DSM 442</strain>
    </source>
</reference>
<dbReference type="eggNOG" id="COG4811">
    <property type="taxonomic scope" value="Bacteria"/>
</dbReference>
<evidence type="ECO:0000313" key="9">
    <source>
        <dbReference type="EMBL" id="EST10496.1"/>
    </source>
</evidence>
<dbReference type="AlphaFoldDB" id="V6IVG8"/>
<evidence type="ECO:0000256" key="4">
    <source>
        <dbReference type="ARBA" id="ARBA00022475"/>
    </source>
</evidence>
<sequence length="152" mass="17433">MTLIIAFLCLILAGLLAYIFYDGILVRVLKGKTVLSVRLRKRNYLDQLILAVLLAIIFISNTVRGENNAVMNSVLILLVITLLYNTLIHAPSARFKADGFFYGLEFTKYDRVKNMKLSEDGVLVVDTQRRRILLYARKIEDLEKILNVFVEH</sequence>
<dbReference type="PATRIC" id="fig|1395513.3.peg.3422"/>
<protein>
    <recommendedName>
        <fullName evidence="3">UPF0266 membrane protein YobD</fullName>
    </recommendedName>
</protein>
<comment type="caution">
    <text evidence="9">The sequence shown here is derived from an EMBL/GenBank/DDBJ whole genome shotgun (WGS) entry which is preliminary data.</text>
</comment>
<accession>V6IVG8</accession>
<dbReference type="Pfam" id="PF06173">
    <property type="entry name" value="DUF986"/>
    <property type="match status" value="1"/>
</dbReference>
<keyword evidence="7 8" id="KW-0472">Membrane</keyword>
<keyword evidence="4" id="KW-1003">Cell membrane</keyword>
<evidence type="ECO:0000256" key="7">
    <source>
        <dbReference type="ARBA" id="ARBA00023136"/>
    </source>
</evidence>
<dbReference type="Proteomes" id="UP000018296">
    <property type="component" value="Unassembled WGS sequence"/>
</dbReference>
<feature type="transmembrane region" description="Helical" evidence="8">
    <location>
        <begin position="5"/>
        <end position="24"/>
    </location>
</feature>
<dbReference type="GO" id="GO:0005886">
    <property type="term" value="C:plasma membrane"/>
    <property type="evidence" value="ECO:0007669"/>
    <property type="project" value="UniProtKB-SubCell"/>
</dbReference>
<keyword evidence="10" id="KW-1185">Reference proteome</keyword>
<dbReference type="STRING" id="1395513.P343_16860"/>
<comment type="similarity">
    <text evidence="2">Belongs to the UPF0266 family.</text>
</comment>
<evidence type="ECO:0000256" key="2">
    <source>
        <dbReference type="ARBA" id="ARBA00009962"/>
    </source>
</evidence>
<proteinExistence type="inferred from homology"/>
<gene>
    <name evidence="9" type="ORF">P343_16860</name>
</gene>
<comment type="subcellular location">
    <subcellularLocation>
        <location evidence="1">Cell membrane</location>
        <topology evidence="1">Multi-pass membrane protein</topology>
    </subcellularLocation>
</comment>
<evidence type="ECO:0000313" key="10">
    <source>
        <dbReference type="Proteomes" id="UP000018296"/>
    </source>
</evidence>
<dbReference type="EMBL" id="AWTC01000022">
    <property type="protein sequence ID" value="EST10496.1"/>
    <property type="molecule type" value="Genomic_DNA"/>
</dbReference>
<organism evidence="9 10">
    <name type="scientific">Sporolactobacillus laevolacticus DSM 442</name>
    <dbReference type="NCBI Taxonomy" id="1395513"/>
    <lineage>
        <taxon>Bacteria</taxon>
        <taxon>Bacillati</taxon>
        <taxon>Bacillota</taxon>
        <taxon>Bacilli</taxon>
        <taxon>Bacillales</taxon>
        <taxon>Sporolactobacillaceae</taxon>
        <taxon>Sporolactobacillus</taxon>
    </lineage>
</organism>
<evidence type="ECO:0000256" key="1">
    <source>
        <dbReference type="ARBA" id="ARBA00004651"/>
    </source>
</evidence>
<dbReference type="HAMAP" id="MF_01071">
    <property type="entry name" value="UPF0266"/>
    <property type="match status" value="1"/>
</dbReference>
<evidence type="ECO:0000256" key="5">
    <source>
        <dbReference type="ARBA" id="ARBA00022692"/>
    </source>
</evidence>
<name>V6IVG8_9BACL</name>
<evidence type="ECO:0000256" key="6">
    <source>
        <dbReference type="ARBA" id="ARBA00022989"/>
    </source>
</evidence>
<evidence type="ECO:0000256" key="3">
    <source>
        <dbReference type="ARBA" id="ARBA00019407"/>
    </source>
</evidence>
<keyword evidence="5 8" id="KW-0812">Transmembrane</keyword>
<dbReference type="OrthoDB" id="2360740at2"/>
<dbReference type="InterPro" id="IPR009328">
    <property type="entry name" value="DUF986"/>
</dbReference>
<feature type="transmembrane region" description="Helical" evidence="8">
    <location>
        <begin position="69"/>
        <end position="87"/>
    </location>
</feature>
<evidence type="ECO:0000256" key="8">
    <source>
        <dbReference type="SAM" id="Phobius"/>
    </source>
</evidence>